<dbReference type="InterPro" id="IPR001810">
    <property type="entry name" value="F-box_dom"/>
</dbReference>
<evidence type="ECO:0000313" key="3">
    <source>
        <dbReference type="EMBL" id="CZT14742.1"/>
    </source>
</evidence>
<gene>
    <name evidence="3" type="ORF">RCC_12192</name>
</gene>
<dbReference type="AlphaFoldDB" id="A0A2D3ULF2"/>
<name>A0A2D3ULF2_9PEZI</name>
<dbReference type="EMBL" id="FJUY01000001">
    <property type="protein sequence ID" value="CZT14742.1"/>
    <property type="molecule type" value="Genomic_DNA"/>
</dbReference>
<proteinExistence type="predicted"/>
<evidence type="ECO:0000256" key="1">
    <source>
        <dbReference type="SAM" id="MobiDB-lite"/>
    </source>
</evidence>
<feature type="region of interest" description="Disordered" evidence="1">
    <location>
        <begin position="27"/>
        <end position="46"/>
    </location>
</feature>
<dbReference type="GeneID" id="35606746"/>
<feature type="domain" description="F-box" evidence="2">
    <location>
        <begin position="49"/>
        <end position="94"/>
    </location>
</feature>
<evidence type="ECO:0000259" key="2">
    <source>
        <dbReference type="PROSITE" id="PS50181"/>
    </source>
</evidence>
<accession>A0A2D3ULF2</accession>
<evidence type="ECO:0000313" key="4">
    <source>
        <dbReference type="Proteomes" id="UP000225277"/>
    </source>
</evidence>
<dbReference type="RefSeq" id="XP_023621639.1">
    <property type="nucleotide sequence ID" value="XM_023765871.1"/>
</dbReference>
<dbReference type="PROSITE" id="PS50181">
    <property type="entry name" value="FBOX"/>
    <property type="match status" value="1"/>
</dbReference>
<dbReference type="SUPFAM" id="SSF81383">
    <property type="entry name" value="F-box domain"/>
    <property type="match status" value="1"/>
</dbReference>
<feature type="compositionally biased region" description="Basic residues" evidence="1">
    <location>
        <begin position="28"/>
        <end position="45"/>
    </location>
</feature>
<organism evidence="3 4">
    <name type="scientific">Ramularia collo-cygni</name>
    <dbReference type="NCBI Taxonomy" id="112498"/>
    <lineage>
        <taxon>Eukaryota</taxon>
        <taxon>Fungi</taxon>
        <taxon>Dikarya</taxon>
        <taxon>Ascomycota</taxon>
        <taxon>Pezizomycotina</taxon>
        <taxon>Dothideomycetes</taxon>
        <taxon>Dothideomycetidae</taxon>
        <taxon>Mycosphaerellales</taxon>
        <taxon>Mycosphaerellaceae</taxon>
        <taxon>Ramularia</taxon>
    </lineage>
</organism>
<keyword evidence="4" id="KW-1185">Reference proteome</keyword>
<dbReference type="OrthoDB" id="47801at2759"/>
<reference evidence="3 4" key="1">
    <citation type="submission" date="2016-03" db="EMBL/GenBank/DDBJ databases">
        <authorList>
            <person name="Ploux O."/>
        </authorList>
    </citation>
    <scope>NUCLEOTIDE SEQUENCE [LARGE SCALE GENOMIC DNA]</scope>
    <source>
        <strain evidence="3 4">URUG2</strain>
    </source>
</reference>
<dbReference type="InterPro" id="IPR036047">
    <property type="entry name" value="F-box-like_dom_sf"/>
</dbReference>
<dbReference type="Proteomes" id="UP000225277">
    <property type="component" value="Unassembled WGS sequence"/>
</dbReference>
<dbReference type="STRING" id="112498.A0A2D3ULF2"/>
<sequence>MHLSLYLNHNSTDSQVSLAHQIPIQRVNGRKKHPAAHSSRPRRKMRAEGHVLSELPEELLQDVIERLEQSDLTSLNVVSRWGYLVATPRIWSDVELTDCRTYHDGDEFDEHDDTRIIQKLLLFVRNPWLASCVRTLTHRCHLSPPAIFGELPGNPFNSQTLSTDPRTIKLVQLAARNMTQVHTLRIILGHATLTDALIRSFFDVRRQKVDGVIPVRKLWLENCRISAGLNINLDDGNPYGLPPQLSFLGLESVRIRRLPMRSASSHVLPQGVVYSRGGRLQRLQDGLGGMYETTVQDVDVESRAALDHATWLSERTLNSFDPSADEYEDSPLEIMYETAHQYDQRIYENLAEDQELPPEVLRLGQMTFGNRAMQAYRGDWLDPDPATLALEESRLPVVQRERIPSSDAAISMLRSTAETLTHLNLDWVYCAPTRFGPVDSTALRSWPKIYQDLFSCRFPHLRSFQWRNCVVSDTRMPGGLYLLDCSSSNFANSDPNDSNTPGAAVKDLAGLEFLEAHPGIVCLAWPVDHFFSHVSPPAEVSTRVQAVVENLGRTLLDLRVDALYSGTGEMSSEALHCKDIAARKRRLRFISEFAAKMTRCESIKIEGGLPRDERREIVRAMHACPLKKIVMIGVCSTVGNTWGAGGEDARHAVENEDVDDLEEEDRRAVFELGVKTPQPPPHNFVFEPQFGWSGTAPMLHTLASFHADTITELKFCGYKGSALLFDPTPITTPLFSALKHFHNLDSLILSLWLTTAFEGRQSNDAEVIQYWYNQRSSESLALVCINDEEPEGWEKELVTKYAPDALAWRITNFIGPFLSEKAKKRKGGVHVRASFCIGDWGGVFDVDLHIGQSALGNVCLDFQGPREEMESSRRKAKLEGRRWF</sequence>
<protein>
    <recommendedName>
        <fullName evidence="2">F-box domain-containing protein</fullName>
    </recommendedName>
</protein>